<accession>A0AAV7H4N5</accession>
<dbReference type="EMBL" id="JAGFBR010000008">
    <property type="protein sequence ID" value="KAH0463446.1"/>
    <property type="molecule type" value="Genomic_DNA"/>
</dbReference>
<proteinExistence type="predicted"/>
<dbReference type="Proteomes" id="UP000775213">
    <property type="component" value="Unassembled WGS sequence"/>
</dbReference>
<dbReference type="AlphaFoldDB" id="A0AAV7H4N5"/>
<reference evidence="1 2" key="1">
    <citation type="journal article" date="2021" name="Hortic Res">
        <title>Chromosome-scale assembly of the Dendrobium chrysotoxum genome enhances the understanding of orchid evolution.</title>
        <authorList>
            <person name="Zhang Y."/>
            <person name="Zhang G.Q."/>
            <person name="Zhang D."/>
            <person name="Liu X.D."/>
            <person name="Xu X.Y."/>
            <person name="Sun W.H."/>
            <person name="Yu X."/>
            <person name="Zhu X."/>
            <person name="Wang Z.W."/>
            <person name="Zhao X."/>
            <person name="Zhong W.Y."/>
            <person name="Chen H."/>
            <person name="Yin W.L."/>
            <person name="Huang T."/>
            <person name="Niu S.C."/>
            <person name="Liu Z.J."/>
        </authorList>
    </citation>
    <scope>NUCLEOTIDE SEQUENCE [LARGE SCALE GENOMIC DNA]</scope>
    <source>
        <strain evidence="1">Lindl</strain>
    </source>
</reference>
<sequence length="113" mass="13265">MIVAFRVIGHKYLCVDDESETSWSGYSWIDEELPEDVDMDVGPNYALPEEVAENSIMTTNSACRKYNVRAWSRRASFLNAWYKQREDAKKKESCCMFWSHVKSQERGKSKKKR</sequence>
<organism evidence="1 2">
    <name type="scientific">Dendrobium chrysotoxum</name>
    <name type="common">Orchid</name>
    <dbReference type="NCBI Taxonomy" id="161865"/>
    <lineage>
        <taxon>Eukaryota</taxon>
        <taxon>Viridiplantae</taxon>
        <taxon>Streptophyta</taxon>
        <taxon>Embryophyta</taxon>
        <taxon>Tracheophyta</taxon>
        <taxon>Spermatophyta</taxon>
        <taxon>Magnoliopsida</taxon>
        <taxon>Liliopsida</taxon>
        <taxon>Asparagales</taxon>
        <taxon>Orchidaceae</taxon>
        <taxon>Epidendroideae</taxon>
        <taxon>Malaxideae</taxon>
        <taxon>Dendrobiinae</taxon>
        <taxon>Dendrobium</taxon>
    </lineage>
</organism>
<keyword evidence="2" id="KW-1185">Reference proteome</keyword>
<comment type="caution">
    <text evidence="1">The sequence shown here is derived from an EMBL/GenBank/DDBJ whole genome shotgun (WGS) entry which is preliminary data.</text>
</comment>
<evidence type="ECO:0000313" key="1">
    <source>
        <dbReference type="EMBL" id="KAH0463446.1"/>
    </source>
</evidence>
<name>A0AAV7H4N5_DENCH</name>
<evidence type="ECO:0000313" key="2">
    <source>
        <dbReference type="Proteomes" id="UP000775213"/>
    </source>
</evidence>
<gene>
    <name evidence="1" type="ORF">IEQ34_008028</name>
</gene>
<protein>
    <submittedName>
        <fullName evidence="1">Uncharacterized protein</fullName>
    </submittedName>
</protein>